<dbReference type="PRINTS" id="PR00081">
    <property type="entry name" value="GDHRDH"/>
</dbReference>
<reference evidence="1 2" key="1">
    <citation type="submission" date="2016-09" db="EMBL/GenBank/DDBJ databases">
        <title>Extensive genetic diversity and differential bi-allelic expression allows diatom success in the polar Southern Ocean.</title>
        <authorList>
            <consortium name="DOE Joint Genome Institute"/>
            <person name="Mock T."/>
            <person name="Otillar R.P."/>
            <person name="Strauss J."/>
            <person name="Dupont C."/>
            <person name="Frickenhaus S."/>
            <person name="Maumus F."/>
            <person name="Mcmullan M."/>
            <person name="Sanges R."/>
            <person name="Schmutz J."/>
            <person name="Toseland A."/>
            <person name="Valas R."/>
            <person name="Veluchamy A."/>
            <person name="Ward B.J."/>
            <person name="Allen A."/>
            <person name="Barry K."/>
            <person name="Falciatore A."/>
            <person name="Ferrante M."/>
            <person name="Fortunato A.E."/>
            <person name="Gloeckner G."/>
            <person name="Gruber A."/>
            <person name="Hipkin R."/>
            <person name="Janech M."/>
            <person name="Kroth P."/>
            <person name="Leese F."/>
            <person name="Lindquist E."/>
            <person name="Lyon B.R."/>
            <person name="Martin J."/>
            <person name="Mayer C."/>
            <person name="Parker M."/>
            <person name="Quesneville H."/>
            <person name="Raymond J."/>
            <person name="Uhlig C."/>
            <person name="Valentin K.U."/>
            <person name="Worden A.Z."/>
            <person name="Armbrust E.V."/>
            <person name="Bowler C."/>
            <person name="Green B."/>
            <person name="Moulton V."/>
            <person name="Van Oosterhout C."/>
            <person name="Grigoriev I."/>
        </authorList>
    </citation>
    <scope>NUCLEOTIDE SEQUENCE [LARGE SCALE GENOMIC DNA]</scope>
    <source>
        <strain evidence="1 2">CCMP1102</strain>
    </source>
</reference>
<proteinExistence type="predicted"/>
<dbReference type="InterPro" id="IPR002347">
    <property type="entry name" value="SDR_fam"/>
</dbReference>
<dbReference type="Pfam" id="PF00106">
    <property type="entry name" value="adh_short"/>
    <property type="match status" value="1"/>
</dbReference>
<dbReference type="InterPro" id="IPR052184">
    <property type="entry name" value="SDR_enzymes"/>
</dbReference>
<dbReference type="PANTHER" id="PTHR45458:SF1">
    <property type="entry name" value="SHORT CHAIN DEHYDROGENASE"/>
    <property type="match status" value="1"/>
</dbReference>
<evidence type="ECO:0000313" key="1">
    <source>
        <dbReference type="EMBL" id="OEU20134.1"/>
    </source>
</evidence>
<dbReference type="AlphaFoldDB" id="A0A1E7FPU3"/>
<dbReference type="OrthoDB" id="5296at2759"/>
<evidence type="ECO:0000313" key="2">
    <source>
        <dbReference type="Proteomes" id="UP000095751"/>
    </source>
</evidence>
<dbReference type="Gene3D" id="3.40.50.720">
    <property type="entry name" value="NAD(P)-binding Rossmann-like Domain"/>
    <property type="match status" value="1"/>
</dbReference>
<dbReference type="PANTHER" id="PTHR45458">
    <property type="entry name" value="SHORT-CHAIN DEHYDROGENASE/REDUCTASE SDR"/>
    <property type="match status" value="1"/>
</dbReference>
<dbReference type="InterPro" id="IPR036291">
    <property type="entry name" value="NAD(P)-bd_dom_sf"/>
</dbReference>
<accession>A0A1E7FPU3</accession>
<dbReference type="InParanoid" id="A0A1E7FPU3"/>
<organism evidence="1 2">
    <name type="scientific">Fragilariopsis cylindrus CCMP1102</name>
    <dbReference type="NCBI Taxonomy" id="635003"/>
    <lineage>
        <taxon>Eukaryota</taxon>
        <taxon>Sar</taxon>
        <taxon>Stramenopiles</taxon>
        <taxon>Ochrophyta</taxon>
        <taxon>Bacillariophyta</taxon>
        <taxon>Bacillariophyceae</taxon>
        <taxon>Bacillariophycidae</taxon>
        <taxon>Bacillariales</taxon>
        <taxon>Bacillariaceae</taxon>
        <taxon>Fragilariopsis</taxon>
    </lineage>
</organism>
<dbReference type="SUPFAM" id="SSF51735">
    <property type="entry name" value="NAD(P)-binding Rossmann-fold domains"/>
    <property type="match status" value="1"/>
</dbReference>
<protein>
    <submittedName>
        <fullName evidence="1">NAD(P)-binding protein</fullName>
    </submittedName>
</protein>
<dbReference type="Proteomes" id="UP000095751">
    <property type="component" value="Unassembled WGS sequence"/>
</dbReference>
<gene>
    <name evidence="1" type="ORF">FRACYDRAFT_182292</name>
</gene>
<dbReference type="KEGG" id="fcy:FRACYDRAFT_182292"/>
<dbReference type="EMBL" id="KV784355">
    <property type="protein sequence ID" value="OEU20134.1"/>
    <property type="molecule type" value="Genomic_DNA"/>
</dbReference>
<keyword evidence="2" id="KW-1185">Reference proteome</keyword>
<sequence length="249" mass="26087">MSGKVASYLVTGASSGLGLEFVKQLAARKSDSVDVVHVSVQPAEGNLITILEDIDVTKDECKGMLIEKLSNTNCTKIDVVIHNAGGMGTTSKESQSLDNVTSELMLNTVNLNGIGPLRVQQALLSKGLMGVEGGKIVVITSGLGSIGDNGSGGMYAYRSSKALVNMVTKGMSCDLKSKGIAVMSINPSFVATEFGGFGPDKIKDVGGMAPEKSIKQMIQAIDELSLETTGRYMTVDKDGDVPIEYAAGW</sequence>
<name>A0A1E7FPU3_9STRA</name>
<dbReference type="GO" id="GO:0016616">
    <property type="term" value="F:oxidoreductase activity, acting on the CH-OH group of donors, NAD or NADP as acceptor"/>
    <property type="evidence" value="ECO:0007669"/>
    <property type="project" value="TreeGrafter"/>
</dbReference>